<dbReference type="Proteomes" id="UP001611383">
    <property type="component" value="Chromosome"/>
</dbReference>
<sequence length="569" mass="59887">MLRTLTTLACLVPALALGQSAGAPLRGSSLVVNEGPGDQTDPHVSGALVAYTNQLNLSSSEIRYHNLASGVDQAIPTQGGYDAISDISGDVVVFTRATTSSRVFRFNVSKGGVAEELAPRTGADRRAAAVGGQTVVWQELGYTAEAEPPEIFAYRMDTHALTRLSEDTSEDLAPAVSADGQAVVWMKCATTIDGCDIWAAHAVDGGYQVSQLTGAEGEESLPDTNGEVVVYVTRSTVNGALETDIAWQPVAGGEVHRLSLPGTDTNPNISGPLIAFERWAVSEGTPNFDLMLYDLRTQTYYRLTETPGSESLSDISVDSDGMARVVWTERQDGHLNVYAYMFRLPSGCDVSPSSKDPAAVCASPGVRPLLGTLLVNNASGESAVVSTEVEATGTGVLCVDNGFEGMRASQGWVWLGKGLQVAPAELGQDVASMARAVPLQGRRQLSARLDDAPGSAFRVRLYGPLSCADSPRDDSFEGAEIHYGEFVPAESLGTGSDKGSFQHYFVPSGYEGKLASGPGLAEDEEVSQQHLPGCSAGGGSASFLGVWMLAAVLLRGRTARARSRVESGI</sequence>
<keyword evidence="1" id="KW-0732">Signal</keyword>
<name>A0ABY9WS02_9BACT</name>
<evidence type="ECO:0000313" key="3">
    <source>
        <dbReference type="Proteomes" id="UP001611383"/>
    </source>
</evidence>
<gene>
    <name evidence="2" type="ORF">F0U60_22380</name>
</gene>
<accession>A0ABY9WS02</accession>
<dbReference type="PANTHER" id="PTHR36842:SF1">
    <property type="entry name" value="PROTEIN TOLB"/>
    <property type="match status" value="1"/>
</dbReference>
<dbReference type="SUPFAM" id="SSF69304">
    <property type="entry name" value="Tricorn protease N-terminal domain"/>
    <property type="match status" value="1"/>
</dbReference>
<dbReference type="EMBL" id="CP043494">
    <property type="protein sequence ID" value="WNG46554.1"/>
    <property type="molecule type" value="Genomic_DNA"/>
</dbReference>
<dbReference type="PANTHER" id="PTHR36842">
    <property type="entry name" value="PROTEIN TOLB HOMOLOG"/>
    <property type="match status" value="1"/>
</dbReference>
<keyword evidence="3" id="KW-1185">Reference proteome</keyword>
<evidence type="ECO:0000256" key="1">
    <source>
        <dbReference type="SAM" id="SignalP"/>
    </source>
</evidence>
<dbReference type="InterPro" id="IPR011042">
    <property type="entry name" value="6-blade_b-propeller_TolB-like"/>
</dbReference>
<proteinExistence type="predicted"/>
<protein>
    <submittedName>
        <fullName evidence="2">Uncharacterized protein</fullName>
    </submittedName>
</protein>
<reference evidence="2 3" key="1">
    <citation type="submission" date="2019-08" db="EMBL/GenBank/DDBJ databases">
        <title>Archangium and Cystobacter genomes.</title>
        <authorList>
            <person name="Chen I.-C.K."/>
            <person name="Wielgoss S."/>
        </authorList>
    </citation>
    <scope>NUCLEOTIDE SEQUENCE [LARGE SCALE GENOMIC DNA]</scope>
    <source>
        <strain evidence="2 3">Cbm 6</strain>
    </source>
</reference>
<organism evidence="2 3">
    <name type="scientific">Archangium minus</name>
    <dbReference type="NCBI Taxonomy" id="83450"/>
    <lineage>
        <taxon>Bacteria</taxon>
        <taxon>Pseudomonadati</taxon>
        <taxon>Myxococcota</taxon>
        <taxon>Myxococcia</taxon>
        <taxon>Myxococcales</taxon>
        <taxon>Cystobacterineae</taxon>
        <taxon>Archangiaceae</taxon>
        <taxon>Archangium</taxon>
    </lineage>
</organism>
<feature type="chain" id="PRO_5046370076" evidence="1">
    <location>
        <begin position="24"/>
        <end position="569"/>
    </location>
</feature>
<dbReference type="RefSeq" id="WP_395823054.1">
    <property type="nucleotide sequence ID" value="NZ_CP043494.1"/>
</dbReference>
<evidence type="ECO:0000313" key="2">
    <source>
        <dbReference type="EMBL" id="WNG46554.1"/>
    </source>
</evidence>
<feature type="signal peptide" evidence="1">
    <location>
        <begin position="1"/>
        <end position="23"/>
    </location>
</feature>
<dbReference type="Gene3D" id="2.120.10.30">
    <property type="entry name" value="TolB, C-terminal domain"/>
    <property type="match status" value="1"/>
</dbReference>